<reference evidence="5 6" key="1">
    <citation type="journal article" date="2015" name="Nature">
        <title>rRNA introns, odd ribosomes, and small enigmatic genomes across a large radiation of phyla.</title>
        <authorList>
            <person name="Brown C.T."/>
            <person name="Hug L.A."/>
            <person name="Thomas B.C."/>
            <person name="Sharon I."/>
            <person name="Castelle C.J."/>
            <person name="Singh A."/>
            <person name="Wilkins M.J."/>
            <person name="Williams K.H."/>
            <person name="Banfield J.F."/>
        </authorList>
    </citation>
    <scope>NUCLEOTIDE SEQUENCE [LARGE SCALE GENOMIC DNA]</scope>
</reference>
<dbReference type="GO" id="GO:0006412">
    <property type="term" value="P:translation"/>
    <property type="evidence" value="ECO:0007669"/>
    <property type="project" value="UniProtKB-UniRule"/>
</dbReference>
<proteinExistence type="inferred from homology"/>
<comment type="similarity">
    <text evidence="1 4">Belongs to the universal ribosomal protein uL13 family.</text>
</comment>
<comment type="subunit">
    <text evidence="4">Part of the 50S ribosomal subunit.</text>
</comment>
<evidence type="ECO:0000313" key="6">
    <source>
        <dbReference type="Proteomes" id="UP000034544"/>
    </source>
</evidence>
<dbReference type="SUPFAM" id="SSF52161">
    <property type="entry name" value="Ribosomal protein L13"/>
    <property type="match status" value="1"/>
</dbReference>
<dbReference type="GO" id="GO:0022625">
    <property type="term" value="C:cytosolic large ribosomal subunit"/>
    <property type="evidence" value="ECO:0007669"/>
    <property type="project" value="TreeGrafter"/>
</dbReference>
<gene>
    <name evidence="4" type="primary">rplM</name>
    <name evidence="5" type="ORF">UU59_C0009G0014</name>
</gene>
<sequence length="141" mass="15818">MINKTTAAKKTQNRKWYFYDATNKVLGMLAADIAKILIGKNNPEYSPNQNTGGVVVVINAEKIALTGNKMKKKVYIHHTGFPKGLREEKIEKILENNPTRILVSAITGMLPKNKLRSERLTNLHVYAGPEHPHKAQESVTK</sequence>
<evidence type="ECO:0000256" key="4">
    <source>
        <dbReference type="HAMAP-Rule" id="MF_01366"/>
    </source>
</evidence>
<evidence type="ECO:0000313" key="5">
    <source>
        <dbReference type="EMBL" id="KKS07323.1"/>
    </source>
</evidence>
<dbReference type="Pfam" id="PF00572">
    <property type="entry name" value="Ribosomal_L13"/>
    <property type="match status" value="1"/>
</dbReference>
<organism evidence="5 6">
    <name type="scientific">candidate division WWE3 bacterium GW2011_GWE1_41_27</name>
    <dbReference type="NCBI Taxonomy" id="1619131"/>
    <lineage>
        <taxon>Bacteria</taxon>
        <taxon>Katanobacteria</taxon>
    </lineage>
</organism>
<protein>
    <recommendedName>
        <fullName evidence="4">Large ribosomal subunit protein uL13</fullName>
    </recommendedName>
</protein>
<dbReference type="CDD" id="cd00392">
    <property type="entry name" value="Ribosomal_L13"/>
    <property type="match status" value="1"/>
</dbReference>
<dbReference type="AlphaFoldDB" id="A0A0G0Z323"/>
<comment type="function">
    <text evidence="4">This protein is one of the early assembly proteins of the 50S ribosomal subunit, although it is not seen to bind rRNA by itself. It is important during the early stages of 50S assembly.</text>
</comment>
<dbReference type="Gene3D" id="3.90.1180.10">
    <property type="entry name" value="Ribosomal protein L13"/>
    <property type="match status" value="1"/>
</dbReference>
<dbReference type="InterPro" id="IPR036899">
    <property type="entry name" value="Ribosomal_uL13_sf"/>
</dbReference>
<dbReference type="PIRSF" id="PIRSF002181">
    <property type="entry name" value="Ribosomal_L13"/>
    <property type="match status" value="1"/>
</dbReference>
<dbReference type="NCBIfam" id="TIGR01066">
    <property type="entry name" value="rplM_bact"/>
    <property type="match status" value="1"/>
</dbReference>
<dbReference type="PANTHER" id="PTHR11545:SF2">
    <property type="entry name" value="LARGE RIBOSOMAL SUBUNIT PROTEIN UL13M"/>
    <property type="match status" value="1"/>
</dbReference>
<keyword evidence="3 4" id="KW-0687">Ribonucleoprotein</keyword>
<comment type="caution">
    <text evidence="5">The sequence shown here is derived from an EMBL/GenBank/DDBJ whole genome shotgun (WGS) entry which is preliminary data.</text>
</comment>
<keyword evidence="2 4" id="KW-0689">Ribosomal protein</keyword>
<dbReference type="GO" id="GO:0003735">
    <property type="term" value="F:structural constituent of ribosome"/>
    <property type="evidence" value="ECO:0007669"/>
    <property type="project" value="InterPro"/>
</dbReference>
<evidence type="ECO:0000256" key="1">
    <source>
        <dbReference type="ARBA" id="ARBA00006227"/>
    </source>
</evidence>
<dbReference type="GO" id="GO:0017148">
    <property type="term" value="P:negative regulation of translation"/>
    <property type="evidence" value="ECO:0007669"/>
    <property type="project" value="TreeGrafter"/>
</dbReference>
<accession>A0A0G0Z323</accession>
<dbReference type="PANTHER" id="PTHR11545">
    <property type="entry name" value="RIBOSOMAL PROTEIN L13"/>
    <property type="match status" value="1"/>
</dbReference>
<dbReference type="InterPro" id="IPR005823">
    <property type="entry name" value="Ribosomal_uL13_bac-type"/>
</dbReference>
<evidence type="ECO:0000256" key="2">
    <source>
        <dbReference type="ARBA" id="ARBA00022980"/>
    </source>
</evidence>
<dbReference type="GO" id="GO:0003729">
    <property type="term" value="F:mRNA binding"/>
    <property type="evidence" value="ECO:0007669"/>
    <property type="project" value="TreeGrafter"/>
</dbReference>
<dbReference type="InterPro" id="IPR005822">
    <property type="entry name" value="Ribosomal_uL13"/>
</dbReference>
<dbReference type="Proteomes" id="UP000034544">
    <property type="component" value="Unassembled WGS sequence"/>
</dbReference>
<dbReference type="EMBL" id="LCBF01000009">
    <property type="protein sequence ID" value="KKS07323.1"/>
    <property type="molecule type" value="Genomic_DNA"/>
</dbReference>
<dbReference type="PATRIC" id="fig|1619131.3.peg.273"/>
<dbReference type="HAMAP" id="MF_01366">
    <property type="entry name" value="Ribosomal_uL13"/>
    <property type="match status" value="1"/>
</dbReference>
<name>A0A0G0Z323_UNCKA</name>
<evidence type="ECO:0000256" key="3">
    <source>
        <dbReference type="ARBA" id="ARBA00023274"/>
    </source>
</evidence>